<dbReference type="PROSITE" id="PS01124">
    <property type="entry name" value="HTH_ARAC_FAMILY_2"/>
    <property type="match status" value="1"/>
</dbReference>
<dbReference type="Pfam" id="PF12625">
    <property type="entry name" value="Arabinose_bd"/>
    <property type="match status" value="1"/>
</dbReference>
<protein>
    <submittedName>
        <fullName evidence="3">AraC family transcriptional regulator</fullName>
    </submittedName>
</protein>
<evidence type="ECO:0000313" key="3">
    <source>
        <dbReference type="EMBL" id="MBU3031086.1"/>
    </source>
</evidence>
<dbReference type="InterPro" id="IPR032687">
    <property type="entry name" value="AraC-type_N"/>
</dbReference>
<dbReference type="EMBL" id="JAHKNG010000024">
    <property type="protein sequence ID" value="MBU3031086.1"/>
    <property type="molecule type" value="Genomic_DNA"/>
</dbReference>
<evidence type="ECO:0000313" key="4">
    <source>
        <dbReference type="Proteomes" id="UP001166191"/>
    </source>
</evidence>
<comment type="caution">
    <text evidence="3">The sequence shown here is derived from an EMBL/GenBank/DDBJ whole genome shotgun (WGS) entry which is preliminary data.</text>
</comment>
<keyword evidence="4" id="KW-1185">Reference proteome</keyword>
<dbReference type="Pfam" id="PF12833">
    <property type="entry name" value="HTH_18"/>
    <property type="match status" value="1"/>
</dbReference>
<sequence>MKQVGLDPKLMRDREVRIDFSQYCELLEYCAEHWNLPDLGFRMAPYQHLEILGPVALVTRMEANLRDAVQAILRNLVVYTNILVTAMEEQEDVAAIVLSVQHQAVPTRQYMFLALAVAKNVLEQAARTPIRFLEASFSEIDSGTGRTAEAWFGCPVRFGAARTALYFDRAVLDLQLERRDAAYHSIIQRYLSTARDEAGLNITDRARNEVARQMELAICTLESVAHALRIEPRGLQRRLKAEGTSFRDLVDHWRRDRAMSLVTMTRMPLSDVADALGYAHQAVFTRAFSRWHGNTPLACRQKATGAERRA</sequence>
<dbReference type="InterPro" id="IPR018060">
    <property type="entry name" value="HTH_AraC"/>
</dbReference>
<dbReference type="PANTHER" id="PTHR47894:SF4">
    <property type="entry name" value="HTH-TYPE TRANSCRIPTIONAL REGULATOR GADX"/>
    <property type="match status" value="1"/>
</dbReference>
<organism evidence="3 4">
    <name type="scientific">Paracoccus marinaquae</name>
    <dbReference type="NCBI Taxonomy" id="2841926"/>
    <lineage>
        <taxon>Bacteria</taxon>
        <taxon>Pseudomonadati</taxon>
        <taxon>Pseudomonadota</taxon>
        <taxon>Alphaproteobacteria</taxon>
        <taxon>Rhodobacterales</taxon>
        <taxon>Paracoccaceae</taxon>
        <taxon>Paracoccus</taxon>
    </lineage>
</organism>
<gene>
    <name evidence="3" type="ORF">KNW02_13265</name>
</gene>
<dbReference type="PANTHER" id="PTHR47894">
    <property type="entry name" value="HTH-TYPE TRANSCRIPTIONAL REGULATOR GADX"/>
    <property type="match status" value="1"/>
</dbReference>
<evidence type="ECO:0000259" key="2">
    <source>
        <dbReference type="PROSITE" id="PS01124"/>
    </source>
</evidence>
<dbReference type="Proteomes" id="UP001166191">
    <property type="component" value="Unassembled WGS sequence"/>
</dbReference>
<accession>A0ABS6ANT3</accession>
<feature type="domain" description="HTH araC/xylS-type" evidence="2">
    <location>
        <begin position="204"/>
        <end position="302"/>
    </location>
</feature>
<proteinExistence type="predicted"/>
<dbReference type="SMART" id="SM00342">
    <property type="entry name" value="HTH_ARAC"/>
    <property type="match status" value="1"/>
</dbReference>
<keyword evidence="1" id="KW-0238">DNA-binding</keyword>
<reference evidence="3" key="1">
    <citation type="submission" date="2021-06" db="EMBL/GenBank/DDBJ databases">
        <title>Paracoccus bacterium XHP0099 sp. nov., isolated from the surface waters of the Yellow Sea.</title>
        <authorList>
            <person name="Xue H."/>
            <person name="Zhang D."/>
        </authorList>
    </citation>
    <scope>NUCLEOTIDE SEQUENCE</scope>
    <source>
        <strain evidence="3">XHP0099</strain>
    </source>
</reference>
<name>A0ABS6ANT3_9RHOB</name>
<evidence type="ECO:0000256" key="1">
    <source>
        <dbReference type="ARBA" id="ARBA00023125"/>
    </source>
</evidence>